<dbReference type="InterPro" id="IPR050814">
    <property type="entry name" value="Myo-inositol_Transporter"/>
</dbReference>
<feature type="transmembrane region" description="Helical" evidence="8">
    <location>
        <begin position="57"/>
        <end position="76"/>
    </location>
</feature>
<feature type="transmembrane region" description="Helical" evidence="8">
    <location>
        <begin position="323"/>
        <end position="345"/>
    </location>
</feature>
<feature type="transmembrane region" description="Helical" evidence="8">
    <location>
        <begin position="178"/>
        <end position="197"/>
    </location>
</feature>
<dbReference type="PRINTS" id="PR00171">
    <property type="entry name" value="SUGRTRNSPORT"/>
</dbReference>
<dbReference type="GO" id="GO:0022857">
    <property type="term" value="F:transmembrane transporter activity"/>
    <property type="evidence" value="ECO:0007669"/>
    <property type="project" value="InterPro"/>
</dbReference>
<dbReference type="PANTHER" id="PTHR48020:SF12">
    <property type="entry name" value="PROTON MYO-INOSITOL COTRANSPORTER"/>
    <property type="match status" value="1"/>
</dbReference>
<evidence type="ECO:0000256" key="8">
    <source>
        <dbReference type="SAM" id="Phobius"/>
    </source>
</evidence>
<comment type="subcellular location">
    <subcellularLocation>
        <location evidence="1">Cell membrane</location>
        <topology evidence="1">Multi-pass membrane protein</topology>
    </subcellularLocation>
</comment>
<evidence type="ECO:0000313" key="10">
    <source>
        <dbReference type="EMBL" id="QBP18137.1"/>
    </source>
</evidence>
<feature type="transmembrane region" description="Helical" evidence="8">
    <location>
        <begin position="88"/>
        <end position="108"/>
    </location>
</feature>
<keyword evidence="3 7" id="KW-0813">Transport</keyword>
<dbReference type="InterPro" id="IPR005828">
    <property type="entry name" value="MFS_sugar_transport-like"/>
</dbReference>
<comment type="similarity">
    <text evidence="2 7">Belongs to the major facilitator superfamily. Sugar transporter (TC 2.A.1.1) family.</text>
</comment>
<feature type="transmembrane region" description="Helical" evidence="8">
    <location>
        <begin position="144"/>
        <end position="166"/>
    </location>
</feature>
<feature type="transmembrane region" description="Helical" evidence="8">
    <location>
        <begin position="17"/>
        <end position="37"/>
    </location>
</feature>
<dbReference type="PROSITE" id="PS50850">
    <property type="entry name" value="MFS"/>
    <property type="match status" value="1"/>
</dbReference>
<protein>
    <submittedName>
        <fullName evidence="10">MFS transporter</fullName>
    </submittedName>
</protein>
<dbReference type="NCBIfam" id="TIGR00879">
    <property type="entry name" value="SP"/>
    <property type="match status" value="1"/>
</dbReference>
<feature type="transmembrane region" description="Helical" evidence="8">
    <location>
        <begin position="252"/>
        <end position="275"/>
    </location>
</feature>
<dbReference type="PANTHER" id="PTHR48020">
    <property type="entry name" value="PROTON MYO-INOSITOL COTRANSPORTER"/>
    <property type="match status" value="1"/>
</dbReference>
<evidence type="ECO:0000256" key="5">
    <source>
        <dbReference type="ARBA" id="ARBA00022989"/>
    </source>
</evidence>
<gene>
    <name evidence="10" type="ORF">ELX58_03045</name>
</gene>
<dbReference type="InterPro" id="IPR003663">
    <property type="entry name" value="Sugar/inositol_transpt"/>
</dbReference>
<dbReference type="InterPro" id="IPR005829">
    <property type="entry name" value="Sugar_transporter_CS"/>
</dbReference>
<dbReference type="InterPro" id="IPR020846">
    <property type="entry name" value="MFS_dom"/>
</dbReference>
<dbReference type="SUPFAM" id="SSF103473">
    <property type="entry name" value="MFS general substrate transporter"/>
    <property type="match status" value="1"/>
</dbReference>
<keyword evidence="6 8" id="KW-0472">Membrane</keyword>
<evidence type="ECO:0000256" key="2">
    <source>
        <dbReference type="ARBA" id="ARBA00010992"/>
    </source>
</evidence>
<sequence length="473" mass="51653">MTLLLAQNAHHLKLSQLFIYLIGSLGGLLFGFDTGIISGASPLIESDFHLPVGKTSLVTSSVLIGSAVGAVCIGSLSNRYGRKKLLQFSAILFLIGSGCSMFAVGFVSLVSARLLLGFAVGAASALTPAYLVELADTKHRGSLVTLFQLMIAFGFLLAYCANIGLLNVDWLGLHSWRWMLGSALIPSLLLLLGSLILPESPRYLVKEGHPELARHVLRTLRANTGEDPDAELRMMIKFNHRKKGNRRTLFKIGLPALLVAVGLMFFQQFIGINAVLYFLPQIFIKAFKFSTSSSIWISVGVGVVNLISTVIAYRIIDDYNRNSLLIMGSIVVAVTLTLLAGMNYLFSISAIVVPTLILIVIYIVGYDLSWGPLAWVMINEIMPFRMRGVGASIASATNWICDFIVSQSLLTLIALSGNNICGPFAIYAIMAFLSIYFVIKWVPETRGRSLEQIETGLIHNFHQKKSTVKSTSK</sequence>
<dbReference type="Proteomes" id="UP000294321">
    <property type="component" value="Chromosome"/>
</dbReference>
<keyword evidence="4 8" id="KW-0812">Transmembrane</keyword>
<dbReference type="InterPro" id="IPR036259">
    <property type="entry name" value="MFS_trans_sf"/>
</dbReference>
<dbReference type="OrthoDB" id="9783823at2"/>
<feature type="transmembrane region" description="Helical" evidence="8">
    <location>
        <begin position="399"/>
        <end position="418"/>
    </location>
</feature>
<dbReference type="KEGG" id="lji:ELX58_03045"/>
<feature type="transmembrane region" description="Helical" evidence="8">
    <location>
        <begin position="295"/>
        <end position="316"/>
    </location>
</feature>
<keyword evidence="5 8" id="KW-1133">Transmembrane helix</keyword>
<feature type="transmembrane region" description="Helical" evidence="8">
    <location>
        <begin position="424"/>
        <end position="442"/>
    </location>
</feature>
<evidence type="ECO:0000256" key="6">
    <source>
        <dbReference type="ARBA" id="ARBA00023136"/>
    </source>
</evidence>
<feature type="transmembrane region" description="Helical" evidence="8">
    <location>
        <begin position="114"/>
        <end position="132"/>
    </location>
</feature>
<dbReference type="AlphaFoldDB" id="A0A4P6ZKT4"/>
<reference evidence="11" key="1">
    <citation type="submission" date="2018-12" db="EMBL/GenBank/DDBJ databases">
        <title>A new species of lactobacillus.</title>
        <authorList>
            <person name="Jian Y."/>
            <person name="Xin L."/>
            <person name="Hong Z.J."/>
            <person name="Ming L.Z."/>
            <person name="Hong X.Z."/>
        </authorList>
    </citation>
    <scope>NUCLEOTIDE SEQUENCE [LARGE SCALE GENOMIC DNA]</scope>
    <source>
        <strain evidence="11">HSLZ-75</strain>
    </source>
</reference>
<accession>A0A4P6ZKT4</accession>
<feature type="domain" description="Major facilitator superfamily (MFS) profile" evidence="9">
    <location>
        <begin position="19"/>
        <end position="446"/>
    </location>
</feature>
<name>A0A4P6ZKT4_9LACO</name>
<keyword evidence="11" id="KW-1185">Reference proteome</keyword>
<evidence type="ECO:0000259" key="9">
    <source>
        <dbReference type="PROSITE" id="PS50850"/>
    </source>
</evidence>
<dbReference type="Pfam" id="PF00083">
    <property type="entry name" value="Sugar_tr"/>
    <property type="match status" value="1"/>
</dbReference>
<evidence type="ECO:0000256" key="4">
    <source>
        <dbReference type="ARBA" id="ARBA00022692"/>
    </source>
</evidence>
<evidence type="ECO:0000256" key="3">
    <source>
        <dbReference type="ARBA" id="ARBA00022448"/>
    </source>
</evidence>
<feature type="transmembrane region" description="Helical" evidence="8">
    <location>
        <begin position="351"/>
        <end position="378"/>
    </location>
</feature>
<evidence type="ECO:0000256" key="1">
    <source>
        <dbReference type="ARBA" id="ARBA00004651"/>
    </source>
</evidence>
<proteinExistence type="inferred from homology"/>
<organism evidence="10 11">
    <name type="scientific">Acetilactobacillus jinshanensis</name>
    <dbReference type="NCBI Taxonomy" id="1720083"/>
    <lineage>
        <taxon>Bacteria</taxon>
        <taxon>Bacillati</taxon>
        <taxon>Bacillota</taxon>
        <taxon>Bacilli</taxon>
        <taxon>Lactobacillales</taxon>
        <taxon>Lactobacillaceae</taxon>
        <taxon>Acetilactobacillus</taxon>
    </lineage>
</organism>
<dbReference type="EMBL" id="CP034726">
    <property type="protein sequence ID" value="QBP18137.1"/>
    <property type="molecule type" value="Genomic_DNA"/>
</dbReference>
<dbReference type="GO" id="GO:0005886">
    <property type="term" value="C:plasma membrane"/>
    <property type="evidence" value="ECO:0007669"/>
    <property type="project" value="UniProtKB-SubCell"/>
</dbReference>
<dbReference type="Gene3D" id="1.20.1250.20">
    <property type="entry name" value="MFS general substrate transporter like domains"/>
    <property type="match status" value="2"/>
</dbReference>
<evidence type="ECO:0000256" key="7">
    <source>
        <dbReference type="RuleBase" id="RU003346"/>
    </source>
</evidence>
<dbReference type="PROSITE" id="PS00217">
    <property type="entry name" value="SUGAR_TRANSPORT_2"/>
    <property type="match status" value="1"/>
</dbReference>
<evidence type="ECO:0000313" key="11">
    <source>
        <dbReference type="Proteomes" id="UP000294321"/>
    </source>
</evidence>